<name>A0A9Q3L6B8_9BASI</name>
<dbReference type="AlphaFoldDB" id="A0A9Q3L6B8"/>
<sequence>MLAVSKANLTVGMFVCGQGGMCWMIKGGAGWSLPHGCTNLWQKRPPAQGTFWLQARCHNLSGARAAIIGLDYSNLDEAEANPHWLASEADHPTKKIGSRKTCIKIYSRSVKVACA</sequence>
<comment type="caution">
    <text evidence="1">The sequence shown here is derived from an EMBL/GenBank/DDBJ whole genome shotgun (WGS) entry which is preliminary data.</text>
</comment>
<keyword evidence="2" id="KW-1185">Reference proteome</keyword>
<protein>
    <submittedName>
        <fullName evidence="1">Uncharacterized protein</fullName>
    </submittedName>
</protein>
<evidence type="ECO:0000313" key="2">
    <source>
        <dbReference type="Proteomes" id="UP000765509"/>
    </source>
</evidence>
<dbReference type="Proteomes" id="UP000765509">
    <property type="component" value="Unassembled WGS sequence"/>
</dbReference>
<gene>
    <name evidence="1" type="ORF">O181_132696</name>
</gene>
<accession>A0A9Q3L6B8</accession>
<proteinExistence type="predicted"/>
<dbReference type="EMBL" id="AVOT02151501">
    <property type="protein sequence ID" value="MBW0592981.1"/>
    <property type="molecule type" value="Genomic_DNA"/>
</dbReference>
<reference evidence="1" key="1">
    <citation type="submission" date="2021-03" db="EMBL/GenBank/DDBJ databases">
        <title>Draft genome sequence of rust myrtle Austropuccinia psidii MF-1, a brazilian biotype.</title>
        <authorList>
            <person name="Quecine M.C."/>
            <person name="Pachon D.M.R."/>
            <person name="Bonatelli M.L."/>
            <person name="Correr F.H."/>
            <person name="Franceschini L.M."/>
            <person name="Leite T.F."/>
            <person name="Margarido G.R.A."/>
            <person name="Almeida C.A."/>
            <person name="Ferrarezi J.A."/>
            <person name="Labate C.A."/>
        </authorList>
    </citation>
    <scope>NUCLEOTIDE SEQUENCE</scope>
    <source>
        <strain evidence="1">MF-1</strain>
    </source>
</reference>
<organism evidence="1 2">
    <name type="scientific">Austropuccinia psidii MF-1</name>
    <dbReference type="NCBI Taxonomy" id="1389203"/>
    <lineage>
        <taxon>Eukaryota</taxon>
        <taxon>Fungi</taxon>
        <taxon>Dikarya</taxon>
        <taxon>Basidiomycota</taxon>
        <taxon>Pucciniomycotina</taxon>
        <taxon>Pucciniomycetes</taxon>
        <taxon>Pucciniales</taxon>
        <taxon>Sphaerophragmiaceae</taxon>
        <taxon>Austropuccinia</taxon>
    </lineage>
</organism>
<evidence type="ECO:0000313" key="1">
    <source>
        <dbReference type="EMBL" id="MBW0592981.1"/>
    </source>
</evidence>